<keyword evidence="5 8" id="KW-1133">Transmembrane helix</keyword>
<feature type="transmembrane region" description="Helical" evidence="8">
    <location>
        <begin position="20"/>
        <end position="38"/>
    </location>
</feature>
<feature type="binding site" evidence="7">
    <location>
        <position position="195"/>
    </location>
    <ligand>
        <name>Zn(2+)</name>
        <dbReference type="ChEBI" id="CHEBI:29105"/>
    </ligand>
</feature>
<feature type="transmembrane region" description="Helical" evidence="8">
    <location>
        <begin position="134"/>
        <end position="151"/>
    </location>
</feature>
<comment type="similarity">
    <text evidence="2">Belongs to the UPF0073 (Hly-III) family.</text>
</comment>
<feature type="transmembrane region" description="Helical" evidence="8">
    <location>
        <begin position="197"/>
        <end position="217"/>
    </location>
</feature>
<dbReference type="InterPro" id="IPR004254">
    <property type="entry name" value="AdipoR/HlyIII-related"/>
</dbReference>
<evidence type="ECO:0000256" key="5">
    <source>
        <dbReference type="ARBA" id="ARBA00022989"/>
    </source>
</evidence>
<feature type="transmembrane region" description="Helical" evidence="8">
    <location>
        <begin position="158"/>
        <end position="182"/>
    </location>
</feature>
<reference evidence="9" key="1">
    <citation type="submission" date="2020-02" db="EMBL/GenBank/DDBJ databases">
        <authorList>
            <person name="Meier V. D."/>
        </authorList>
    </citation>
    <scope>NUCLEOTIDE SEQUENCE</scope>
    <source>
        <strain evidence="9">AVDCRST_MAG30</strain>
    </source>
</reference>
<gene>
    <name evidence="9" type="ORF">AVDCRST_MAG30-1909</name>
</gene>
<comment type="subcellular location">
    <subcellularLocation>
        <location evidence="1">Cell membrane</location>
        <topology evidence="1">Multi-pass membrane protein</topology>
    </subcellularLocation>
</comment>
<keyword evidence="6 8" id="KW-0472">Membrane</keyword>
<feature type="transmembrane region" description="Helical" evidence="8">
    <location>
        <begin position="84"/>
        <end position="102"/>
    </location>
</feature>
<dbReference type="NCBIfam" id="TIGR01065">
    <property type="entry name" value="hlyIII"/>
    <property type="match status" value="1"/>
</dbReference>
<evidence type="ECO:0000313" key="9">
    <source>
        <dbReference type="EMBL" id="CAA9501000.1"/>
    </source>
</evidence>
<evidence type="ECO:0000256" key="8">
    <source>
        <dbReference type="SAM" id="Phobius"/>
    </source>
</evidence>
<dbReference type="PANTHER" id="PTHR20855:SF3">
    <property type="entry name" value="LD03007P"/>
    <property type="match status" value="1"/>
</dbReference>
<evidence type="ECO:0000256" key="2">
    <source>
        <dbReference type="ARBA" id="ARBA00008488"/>
    </source>
</evidence>
<dbReference type="AlphaFoldDB" id="A0A6J4SJS8"/>
<keyword evidence="7" id="KW-0479">Metal-binding</keyword>
<feature type="transmembrane region" description="Helical" evidence="8">
    <location>
        <begin position="45"/>
        <end position="64"/>
    </location>
</feature>
<dbReference type="GO" id="GO:0046872">
    <property type="term" value="F:metal ion binding"/>
    <property type="evidence" value="ECO:0007669"/>
    <property type="project" value="UniProtKB-KW"/>
</dbReference>
<evidence type="ECO:0000256" key="4">
    <source>
        <dbReference type="ARBA" id="ARBA00022692"/>
    </source>
</evidence>
<dbReference type="InterPro" id="IPR005744">
    <property type="entry name" value="Hy-lIII"/>
</dbReference>
<organism evidence="9">
    <name type="scientific">uncultured Solirubrobacteraceae bacterium</name>
    <dbReference type="NCBI Taxonomy" id="1162706"/>
    <lineage>
        <taxon>Bacteria</taxon>
        <taxon>Bacillati</taxon>
        <taxon>Actinomycetota</taxon>
        <taxon>Thermoleophilia</taxon>
        <taxon>Solirubrobacterales</taxon>
        <taxon>Solirubrobacteraceae</taxon>
        <taxon>environmental samples</taxon>
    </lineage>
</organism>
<keyword evidence="4 8" id="KW-0812">Transmembrane</keyword>
<evidence type="ECO:0000256" key="1">
    <source>
        <dbReference type="ARBA" id="ARBA00004651"/>
    </source>
</evidence>
<feature type="binding site" evidence="7">
    <location>
        <position position="199"/>
    </location>
    <ligand>
        <name>Zn(2+)</name>
        <dbReference type="ChEBI" id="CHEBI:29105"/>
    </ligand>
</feature>
<dbReference type="Pfam" id="PF03006">
    <property type="entry name" value="HlyIII"/>
    <property type="match status" value="1"/>
</dbReference>
<sequence length="218" mass="22949">MVAPPAGPALVKPRMRGVLHQWAFFVSLILGLVLVLAANGGRETFAASVYAGSVAALLGTSALYHRVNWSRAAARLWMRRLDHAMIFVLIAGTYTPFGLLALEGTLATAILIAVWSGAVAGIILQLVWVQAPKWVSALVYVVLGWVAVLAFPGLIDGIGVLGTMLVAAGGLLYTVGAVVYALGRPDPAPTVFGYHEIFHALVIVAAALQYAAIAFYVV</sequence>
<evidence type="ECO:0000256" key="3">
    <source>
        <dbReference type="ARBA" id="ARBA00022475"/>
    </source>
</evidence>
<dbReference type="EMBL" id="CADCVS010000254">
    <property type="protein sequence ID" value="CAA9501000.1"/>
    <property type="molecule type" value="Genomic_DNA"/>
</dbReference>
<dbReference type="GO" id="GO:0140911">
    <property type="term" value="F:pore-forming activity"/>
    <property type="evidence" value="ECO:0007669"/>
    <property type="project" value="InterPro"/>
</dbReference>
<proteinExistence type="inferred from homology"/>
<evidence type="ECO:0000256" key="6">
    <source>
        <dbReference type="ARBA" id="ARBA00023136"/>
    </source>
</evidence>
<name>A0A6J4SJS8_9ACTN</name>
<dbReference type="PANTHER" id="PTHR20855">
    <property type="entry name" value="ADIPOR/PROGESTIN RECEPTOR-RELATED"/>
    <property type="match status" value="1"/>
</dbReference>
<dbReference type="GO" id="GO:0005886">
    <property type="term" value="C:plasma membrane"/>
    <property type="evidence" value="ECO:0007669"/>
    <property type="project" value="UniProtKB-SubCell"/>
</dbReference>
<protein>
    <submittedName>
        <fullName evidence="9">FIG01964566: Predicted membrane protein, hemolysin III homolog</fullName>
    </submittedName>
</protein>
<feature type="transmembrane region" description="Helical" evidence="8">
    <location>
        <begin position="109"/>
        <end position="128"/>
    </location>
</feature>
<accession>A0A6J4SJS8</accession>
<evidence type="ECO:0000256" key="7">
    <source>
        <dbReference type="PIRSR" id="PIRSR604254-1"/>
    </source>
</evidence>
<keyword evidence="7" id="KW-0862">Zinc</keyword>
<keyword evidence="3" id="KW-1003">Cell membrane</keyword>
<feature type="binding site" evidence="7">
    <location>
        <position position="65"/>
    </location>
    <ligand>
        <name>Zn(2+)</name>
        <dbReference type="ChEBI" id="CHEBI:29105"/>
    </ligand>
</feature>